<sequence length="184" mass="20598">MKKLVAILSIFLALFIGINASAAATMFYTTKGIPTENSTQYTEPIILNKSMQIKYMIVDNATNKTKYGIIKHEITKKAKNQTIFPAISFDGDNITLTFPANVTVYYTLNGKNPTNKSAIYTAPIILNKNMIIKYMIVSGNATYKGVVKHTPCKLVKKTKFKKIKKNKRIKIVKEVIPELEPTSS</sequence>
<evidence type="ECO:0000259" key="1">
    <source>
        <dbReference type="Pfam" id="PF13290"/>
    </source>
</evidence>
<protein>
    <recommendedName>
        <fullName evidence="1">GH29D-like beta-sandwich domain-containing protein</fullName>
    </recommendedName>
</protein>
<dbReference type="OrthoDB" id="82199at2157"/>
<name>E3GWU9_METFV</name>
<evidence type="ECO:0000313" key="2">
    <source>
        <dbReference type="EMBL" id="ADP78018.1"/>
    </source>
</evidence>
<reference evidence="2 3" key="1">
    <citation type="journal article" date="2010" name="Stand. Genomic Sci.">
        <title>Complete genome sequence of Methanothermus fervidus type strain (V24S).</title>
        <authorList>
            <person name="Anderson I."/>
            <person name="Djao O.D."/>
            <person name="Misra M."/>
            <person name="Chertkov O."/>
            <person name="Nolan M."/>
            <person name="Lucas S."/>
            <person name="Lapidus A."/>
            <person name="Del Rio T.G."/>
            <person name="Tice H."/>
            <person name="Cheng J.F."/>
            <person name="Tapia R."/>
            <person name="Han C."/>
            <person name="Goodwin L."/>
            <person name="Pitluck S."/>
            <person name="Liolios K."/>
            <person name="Ivanova N."/>
            <person name="Mavromatis K."/>
            <person name="Mikhailova N."/>
            <person name="Pati A."/>
            <person name="Brambilla E."/>
            <person name="Chen A."/>
            <person name="Palaniappan K."/>
            <person name="Land M."/>
            <person name="Hauser L."/>
            <person name="Chang Y.J."/>
            <person name="Jeffries C.D."/>
            <person name="Sikorski J."/>
            <person name="Spring S."/>
            <person name="Rohde M."/>
            <person name="Eichinger K."/>
            <person name="Huber H."/>
            <person name="Wirth R."/>
            <person name="Goker M."/>
            <person name="Detter J.C."/>
            <person name="Woyke T."/>
            <person name="Bristow J."/>
            <person name="Eisen J.A."/>
            <person name="Markowitz V."/>
            <person name="Hugenholtz P."/>
            <person name="Klenk H.P."/>
            <person name="Kyrpides N.C."/>
        </authorList>
    </citation>
    <scope>NUCLEOTIDE SEQUENCE [LARGE SCALE GENOMIC DNA]</scope>
    <source>
        <strain evidence="3">ATCC 43054 / DSM 2088 / JCM 10308 / V24 S</strain>
    </source>
</reference>
<dbReference type="HOGENOM" id="CLU_1465091_0_0_2"/>
<gene>
    <name evidence="2" type="ordered locus">Mfer_1232</name>
</gene>
<dbReference type="KEGG" id="mfv:Mfer_1232"/>
<feature type="domain" description="GH29D-like beta-sandwich" evidence="1">
    <location>
        <begin position="20"/>
        <end position="65"/>
    </location>
</feature>
<feature type="domain" description="GH29D-like beta-sandwich" evidence="1">
    <location>
        <begin position="91"/>
        <end position="140"/>
    </location>
</feature>
<dbReference type="EMBL" id="CP002278">
    <property type="protein sequence ID" value="ADP78018.1"/>
    <property type="molecule type" value="Genomic_DNA"/>
</dbReference>
<proteinExistence type="predicted"/>
<dbReference type="InterPro" id="IPR059177">
    <property type="entry name" value="GH29D-like_dom"/>
</dbReference>
<accession>E3GWU9</accession>
<dbReference type="Proteomes" id="UP000002315">
    <property type="component" value="Chromosome"/>
</dbReference>
<organism evidence="2 3">
    <name type="scientific">Methanothermus fervidus (strain ATCC 43054 / DSM 2088 / JCM 10308 / V24 S)</name>
    <dbReference type="NCBI Taxonomy" id="523846"/>
    <lineage>
        <taxon>Archaea</taxon>
        <taxon>Methanobacteriati</taxon>
        <taxon>Methanobacteriota</taxon>
        <taxon>Methanomada group</taxon>
        <taxon>Methanobacteria</taxon>
        <taxon>Methanobacteriales</taxon>
        <taxon>Methanothermaceae</taxon>
        <taxon>Methanothermus</taxon>
    </lineage>
</organism>
<dbReference type="AlphaFoldDB" id="E3GWU9"/>
<keyword evidence="3" id="KW-1185">Reference proteome</keyword>
<evidence type="ECO:0000313" key="3">
    <source>
        <dbReference type="Proteomes" id="UP000002315"/>
    </source>
</evidence>
<dbReference type="Pfam" id="PF13290">
    <property type="entry name" value="CHB_HEX_C_1"/>
    <property type="match status" value="2"/>
</dbReference>